<feature type="transmembrane region" description="Helical" evidence="7">
    <location>
        <begin position="53"/>
        <end position="71"/>
    </location>
</feature>
<feature type="transmembrane region" description="Helical" evidence="7">
    <location>
        <begin position="373"/>
        <end position="390"/>
    </location>
</feature>
<feature type="domain" description="Major facilitator superfamily (MFS) profile" evidence="8">
    <location>
        <begin position="17"/>
        <end position="462"/>
    </location>
</feature>
<evidence type="ECO:0000256" key="7">
    <source>
        <dbReference type="SAM" id="Phobius"/>
    </source>
</evidence>
<feature type="transmembrane region" description="Helical" evidence="7">
    <location>
        <begin position="272"/>
        <end position="292"/>
    </location>
</feature>
<evidence type="ECO:0000313" key="9">
    <source>
        <dbReference type="EMBL" id="SDZ06770.1"/>
    </source>
</evidence>
<evidence type="ECO:0000313" key="10">
    <source>
        <dbReference type="Proteomes" id="UP000198891"/>
    </source>
</evidence>
<dbReference type="NCBIfam" id="TIGR00711">
    <property type="entry name" value="efflux_EmrB"/>
    <property type="match status" value="1"/>
</dbReference>
<dbReference type="Proteomes" id="UP000198891">
    <property type="component" value="Unassembled WGS sequence"/>
</dbReference>
<keyword evidence="5 7" id="KW-1133">Transmembrane helix</keyword>
<gene>
    <name evidence="9" type="ORF">SAMN05216554_2223</name>
</gene>
<dbReference type="STRING" id="381665.SAMN05216554_2223"/>
<evidence type="ECO:0000256" key="1">
    <source>
        <dbReference type="ARBA" id="ARBA00004651"/>
    </source>
</evidence>
<dbReference type="PANTHER" id="PTHR42718">
    <property type="entry name" value="MAJOR FACILITATOR SUPERFAMILY MULTIDRUG TRANSPORTER MFSC"/>
    <property type="match status" value="1"/>
</dbReference>
<feature type="transmembrane region" description="Helical" evidence="7">
    <location>
        <begin position="304"/>
        <end position="323"/>
    </location>
</feature>
<evidence type="ECO:0000256" key="6">
    <source>
        <dbReference type="ARBA" id="ARBA00023136"/>
    </source>
</evidence>
<reference evidence="9 10" key="1">
    <citation type="submission" date="2016-10" db="EMBL/GenBank/DDBJ databases">
        <authorList>
            <person name="de Groot N.N."/>
        </authorList>
    </citation>
    <scope>NUCLEOTIDE SEQUENCE [LARGE SCALE GENOMIC DNA]</scope>
    <source>
        <strain evidence="9 10">CGMCC 4.3491</strain>
    </source>
</reference>
<evidence type="ECO:0000256" key="3">
    <source>
        <dbReference type="ARBA" id="ARBA00022475"/>
    </source>
</evidence>
<feature type="transmembrane region" description="Helical" evidence="7">
    <location>
        <begin position="202"/>
        <end position="221"/>
    </location>
</feature>
<name>A0A1H3Q0J4_9MICO</name>
<feature type="transmembrane region" description="Helical" evidence="7">
    <location>
        <begin position="435"/>
        <end position="458"/>
    </location>
</feature>
<dbReference type="Gene3D" id="1.20.1720.10">
    <property type="entry name" value="Multidrug resistance protein D"/>
    <property type="match status" value="1"/>
</dbReference>
<evidence type="ECO:0000256" key="2">
    <source>
        <dbReference type="ARBA" id="ARBA00022448"/>
    </source>
</evidence>
<dbReference type="InterPro" id="IPR005829">
    <property type="entry name" value="Sugar_transporter_CS"/>
</dbReference>
<dbReference type="InterPro" id="IPR011701">
    <property type="entry name" value="MFS"/>
</dbReference>
<dbReference type="OrthoDB" id="7375466at2"/>
<dbReference type="Gene3D" id="1.20.1250.20">
    <property type="entry name" value="MFS general substrate transporter like domains"/>
    <property type="match status" value="1"/>
</dbReference>
<dbReference type="GO" id="GO:0005886">
    <property type="term" value="C:plasma membrane"/>
    <property type="evidence" value="ECO:0007669"/>
    <property type="project" value="UniProtKB-SubCell"/>
</dbReference>
<feature type="transmembrane region" description="Helical" evidence="7">
    <location>
        <begin position="108"/>
        <end position="129"/>
    </location>
</feature>
<protein>
    <submittedName>
        <fullName evidence="9">Drug resistance transporter, EmrB/QacA subfamily</fullName>
    </submittedName>
</protein>
<evidence type="ECO:0000256" key="4">
    <source>
        <dbReference type="ARBA" id="ARBA00022692"/>
    </source>
</evidence>
<dbReference type="AlphaFoldDB" id="A0A1H3Q0J4"/>
<evidence type="ECO:0000256" key="5">
    <source>
        <dbReference type="ARBA" id="ARBA00022989"/>
    </source>
</evidence>
<feature type="transmembrane region" description="Helical" evidence="7">
    <location>
        <begin position="233"/>
        <end position="251"/>
    </location>
</feature>
<dbReference type="EMBL" id="FNPZ01000002">
    <property type="protein sequence ID" value="SDZ06770.1"/>
    <property type="molecule type" value="Genomic_DNA"/>
</dbReference>
<evidence type="ECO:0000259" key="8">
    <source>
        <dbReference type="PROSITE" id="PS50850"/>
    </source>
</evidence>
<dbReference type="PANTHER" id="PTHR42718:SF42">
    <property type="entry name" value="EXPORT PROTEIN"/>
    <property type="match status" value="1"/>
</dbReference>
<keyword evidence="6 7" id="KW-0472">Membrane</keyword>
<dbReference type="SUPFAM" id="SSF103473">
    <property type="entry name" value="MFS general substrate transporter"/>
    <property type="match status" value="1"/>
</dbReference>
<dbReference type="RefSeq" id="WP_092553329.1">
    <property type="nucleotide sequence ID" value="NZ_FNPZ01000002.1"/>
</dbReference>
<proteinExistence type="predicted"/>
<dbReference type="PROSITE" id="PS50850">
    <property type="entry name" value="MFS"/>
    <property type="match status" value="1"/>
</dbReference>
<dbReference type="InterPro" id="IPR020846">
    <property type="entry name" value="MFS_dom"/>
</dbReference>
<feature type="transmembrane region" description="Helical" evidence="7">
    <location>
        <begin position="335"/>
        <end position="353"/>
    </location>
</feature>
<sequence length="487" mass="49974">MDDVGTVPLRSSRGVFVLVATVLASTIGFLDASVVNVAIPAIGKDLNAAVADLQWTVTSYLVAVTALLLVAGALSDRYGRRRILIIGLSITLVASVFCALAPDASLLVVGRIAQGIGGALTVPSSLALLNGTLRSQDRPRGIGLWAALSTVGYTVGPYAGGWLVDNGSWRWLFLLNVPLVILALLALIRVREQKNPEASGGIDYLGAVLIAIGLGAVVYALTDGSANGWARPAIILAGIVGIGCLVTLVPVELRVENPVLKLRLFRSKQFSAINASTLLFYAAISGVGYLVLLRLELQLHYTPTLAGAALIPSSVVFLIVAPISGSLVATFGPRWLMTAGILVAGIGFLWLSFLGPSSSYWLGVLPGNLLQGLGFGLAVTPLTSAVLAAVRNADLGEASAINNAVSRLGGAVAIAIIPALAGPGVHTLAETIDAAYQPGMVITALLCLVAAAIAAVFVSNAPAAAPVTAAPMPHACLPEAVDRRVSA</sequence>
<feature type="transmembrane region" description="Helical" evidence="7">
    <location>
        <begin position="141"/>
        <end position="159"/>
    </location>
</feature>
<dbReference type="InterPro" id="IPR036259">
    <property type="entry name" value="MFS_trans_sf"/>
</dbReference>
<dbReference type="PRINTS" id="PR01036">
    <property type="entry name" value="TCRTETB"/>
</dbReference>
<organism evidence="9 10">
    <name type="scientific">Herbiconiux ginsengi</name>
    <dbReference type="NCBI Taxonomy" id="381665"/>
    <lineage>
        <taxon>Bacteria</taxon>
        <taxon>Bacillati</taxon>
        <taxon>Actinomycetota</taxon>
        <taxon>Actinomycetes</taxon>
        <taxon>Micrococcales</taxon>
        <taxon>Microbacteriaceae</taxon>
        <taxon>Herbiconiux</taxon>
    </lineage>
</organism>
<keyword evidence="3" id="KW-1003">Cell membrane</keyword>
<keyword evidence="4 7" id="KW-0812">Transmembrane</keyword>
<dbReference type="Pfam" id="PF07690">
    <property type="entry name" value="MFS_1"/>
    <property type="match status" value="2"/>
</dbReference>
<dbReference type="PROSITE" id="PS00216">
    <property type="entry name" value="SUGAR_TRANSPORT_1"/>
    <property type="match status" value="1"/>
</dbReference>
<keyword evidence="2" id="KW-0813">Transport</keyword>
<feature type="transmembrane region" description="Helical" evidence="7">
    <location>
        <begin position="15"/>
        <end position="41"/>
    </location>
</feature>
<feature type="transmembrane region" description="Helical" evidence="7">
    <location>
        <begin position="83"/>
        <end position="102"/>
    </location>
</feature>
<keyword evidence="10" id="KW-1185">Reference proteome</keyword>
<dbReference type="InterPro" id="IPR004638">
    <property type="entry name" value="EmrB-like"/>
</dbReference>
<accession>A0A1H3Q0J4</accession>
<feature type="transmembrane region" description="Helical" evidence="7">
    <location>
        <begin position="171"/>
        <end position="190"/>
    </location>
</feature>
<dbReference type="GO" id="GO:0022857">
    <property type="term" value="F:transmembrane transporter activity"/>
    <property type="evidence" value="ECO:0007669"/>
    <property type="project" value="InterPro"/>
</dbReference>
<comment type="subcellular location">
    <subcellularLocation>
        <location evidence="1">Cell membrane</location>
        <topology evidence="1">Multi-pass membrane protein</topology>
    </subcellularLocation>
</comment>
<feature type="transmembrane region" description="Helical" evidence="7">
    <location>
        <begin position="411"/>
        <end position="429"/>
    </location>
</feature>